<reference evidence="2" key="1">
    <citation type="submission" date="2014-09" db="EMBL/GenBank/DDBJ databases">
        <authorList>
            <person name="Magalhaes I.L.F."/>
            <person name="Oliveira U."/>
            <person name="Santos F.R."/>
            <person name="Vidigal T.H.D.A."/>
            <person name="Brescovit A.D."/>
            <person name="Santos A.J."/>
        </authorList>
    </citation>
    <scope>NUCLEOTIDE SEQUENCE</scope>
    <source>
        <tissue evidence="2">Shoot tissue taken approximately 20 cm above the soil surface</tissue>
    </source>
</reference>
<keyword evidence="1" id="KW-1133">Transmembrane helix</keyword>
<dbReference type="EMBL" id="GBRH01271524">
    <property type="protein sequence ID" value="JAD26371.1"/>
    <property type="molecule type" value="Transcribed_RNA"/>
</dbReference>
<dbReference type="AlphaFoldDB" id="A0A0A8YJR8"/>
<keyword evidence="1" id="KW-0812">Transmembrane</keyword>
<protein>
    <submittedName>
        <fullName evidence="2">Uncharacterized protein</fullName>
    </submittedName>
</protein>
<reference evidence="2" key="2">
    <citation type="journal article" date="2015" name="Data Brief">
        <title>Shoot transcriptome of the giant reed, Arundo donax.</title>
        <authorList>
            <person name="Barrero R.A."/>
            <person name="Guerrero F.D."/>
            <person name="Moolhuijzen P."/>
            <person name="Goolsby J.A."/>
            <person name="Tidwell J."/>
            <person name="Bellgard S.E."/>
            <person name="Bellgard M.I."/>
        </authorList>
    </citation>
    <scope>NUCLEOTIDE SEQUENCE</scope>
    <source>
        <tissue evidence="2">Shoot tissue taken approximately 20 cm above the soil surface</tissue>
    </source>
</reference>
<feature type="transmembrane region" description="Helical" evidence="1">
    <location>
        <begin position="22"/>
        <end position="39"/>
    </location>
</feature>
<sequence length="82" mass="9882">MGFCFFFTTWCAHLPFFLSPPVHYIFVWYSINVFLYYHFQDMRAKDAIFAEFPTYAAEFFFPRCQVSIYFVCSSSVFLSYLI</sequence>
<keyword evidence="1" id="KW-0472">Membrane</keyword>
<accession>A0A0A8YJR8</accession>
<evidence type="ECO:0000313" key="2">
    <source>
        <dbReference type="EMBL" id="JAD26371.1"/>
    </source>
</evidence>
<organism evidence="2">
    <name type="scientific">Arundo donax</name>
    <name type="common">Giant reed</name>
    <name type="synonym">Donax arundinaceus</name>
    <dbReference type="NCBI Taxonomy" id="35708"/>
    <lineage>
        <taxon>Eukaryota</taxon>
        <taxon>Viridiplantae</taxon>
        <taxon>Streptophyta</taxon>
        <taxon>Embryophyta</taxon>
        <taxon>Tracheophyta</taxon>
        <taxon>Spermatophyta</taxon>
        <taxon>Magnoliopsida</taxon>
        <taxon>Liliopsida</taxon>
        <taxon>Poales</taxon>
        <taxon>Poaceae</taxon>
        <taxon>PACMAD clade</taxon>
        <taxon>Arundinoideae</taxon>
        <taxon>Arundineae</taxon>
        <taxon>Arundo</taxon>
    </lineage>
</organism>
<name>A0A0A8YJR8_ARUDO</name>
<evidence type="ECO:0000256" key="1">
    <source>
        <dbReference type="SAM" id="Phobius"/>
    </source>
</evidence>
<proteinExistence type="predicted"/>